<name>A0ABM1C1Z7_LIMPO</name>
<dbReference type="InterPro" id="IPR037608">
    <property type="entry name" value="STIM1/2"/>
</dbReference>
<dbReference type="RefSeq" id="XP_013792819.1">
    <property type="nucleotide sequence ID" value="XM_013937365.2"/>
</dbReference>
<evidence type="ECO:0000259" key="2">
    <source>
        <dbReference type="Pfam" id="PF16533"/>
    </source>
</evidence>
<evidence type="ECO:0000256" key="1">
    <source>
        <dbReference type="SAM" id="MobiDB-lite"/>
    </source>
</evidence>
<dbReference type="Proteomes" id="UP000694941">
    <property type="component" value="Unplaced"/>
</dbReference>
<dbReference type="Pfam" id="PF16533">
    <property type="entry name" value="SOAR"/>
    <property type="match status" value="1"/>
</dbReference>
<organism evidence="3 4">
    <name type="scientific">Limulus polyphemus</name>
    <name type="common">Atlantic horseshoe crab</name>
    <dbReference type="NCBI Taxonomy" id="6850"/>
    <lineage>
        <taxon>Eukaryota</taxon>
        <taxon>Metazoa</taxon>
        <taxon>Ecdysozoa</taxon>
        <taxon>Arthropoda</taxon>
        <taxon>Chelicerata</taxon>
        <taxon>Merostomata</taxon>
        <taxon>Xiphosura</taxon>
        <taxon>Limulidae</taxon>
        <taxon>Limulus</taxon>
    </lineage>
</organism>
<dbReference type="Gene3D" id="1.10.287.3550">
    <property type="match status" value="1"/>
</dbReference>
<evidence type="ECO:0000313" key="4">
    <source>
        <dbReference type="RefSeq" id="XP_013792819.1"/>
    </source>
</evidence>
<proteinExistence type="predicted"/>
<dbReference type="GeneID" id="106476734"/>
<keyword evidence="3" id="KW-1185">Reference proteome</keyword>
<feature type="region of interest" description="Disordered" evidence="1">
    <location>
        <begin position="290"/>
        <end position="310"/>
    </location>
</feature>
<protein>
    <submittedName>
        <fullName evidence="4">Uncharacterized protein LOC106476734 isoform X2</fullName>
    </submittedName>
</protein>
<dbReference type="PANTHER" id="PTHR15136:SF5">
    <property type="entry name" value="STROMAL INTERACTION MOLECULE HOMOLOG"/>
    <property type="match status" value="1"/>
</dbReference>
<feature type="compositionally biased region" description="Basic and acidic residues" evidence="1">
    <location>
        <begin position="249"/>
        <end position="262"/>
    </location>
</feature>
<reference evidence="4" key="1">
    <citation type="submission" date="2025-08" db="UniProtKB">
        <authorList>
            <consortium name="RefSeq"/>
        </authorList>
    </citation>
    <scope>IDENTIFICATION</scope>
    <source>
        <tissue evidence="4">Muscle</tissue>
    </source>
</reference>
<dbReference type="InterPro" id="IPR032393">
    <property type="entry name" value="SOAR_STIM1/2"/>
</dbReference>
<accession>A0ABM1C1Z7</accession>
<dbReference type="PANTHER" id="PTHR15136">
    <property type="entry name" value="STROMAL INTERACTION MOLECULE HOMOLOG"/>
    <property type="match status" value="1"/>
</dbReference>
<evidence type="ECO:0000313" key="3">
    <source>
        <dbReference type="Proteomes" id="UP000694941"/>
    </source>
</evidence>
<feature type="domain" description="STIM1/2 Orai1-activating region" evidence="2">
    <location>
        <begin position="1"/>
        <end position="51"/>
    </location>
</feature>
<feature type="region of interest" description="Disordered" evidence="1">
    <location>
        <begin position="245"/>
        <end position="278"/>
    </location>
</feature>
<gene>
    <name evidence="4" type="primary">LOC106476734</name>
</gene>
<sequence>MGTFRIAHGSVLDDVDDKILQAKAALSEVTQDLQERLNRWKQIELLCNFQIVCNPGLRHLEMLLLGSTSHVNSVRSCFTEESIHRSGSEATLLEDATTSVYGNVGSEAGNVPAGPFHAFTWPYIGFDTRKDSSVSQPTLLAIGAVASERRYPPLVKVGVLGSVTAIDQIDFPSEQEDDEEMYHEDVKSLNGSITLSLAPSIGFAESENPYSNLGKSLQDIQPGPVMKSMSLDSHLLGFPEASHTLTRHTASDSRLDDHEHSTLSRSLPLHHSTDAVNQGSLERLRKSDSLKNAAEDKKNVEEEKKERRKKSFFTDLVKKNPKPCNYPVTKWQLLPKPVLFMNWTVKIIKRSDSYL</sequence>
<feature type="compositionally biased region" description="Basic and acidic residues" evidence="1">
    <location>
        <begin position="290"/>
        <end position="305"/>
    </location>
</feature>